<feature type="transmembrane region" description="Helical" evidence="6">
    <location>
        <begin position="18"/>
        <end position="36"/>
    </location>
</feature>
<evidence type="ECO:0000256" key="1">
    <source>
        <dbReference type="ARBA" id="ARBA00004162"/>
    </source>
</evidence>
<keyword evidence="2" id="KW-1003">Cell membrane</keyword>
<keyword evidence="3 6" id="KW-0812">Transmembrane</keyword>
<dbReference type="Gene3D" id="3.30.420.270">
    <property type="match status" value="1"/>
</dbReference>
<evidence type="ECO:0000256" key="2">
    <source>
        <dbReference type="ARBA" id="ARBA00022475"/>
    </source>
</evidence>
<comment type="subcellular location">
    <subcellularLocation>
        <location evidence="1">Cell membrane</location>
        <topology evidence="1">Single-pass membrane protein</topology>
    </subcellularLocation>
</comment>
<organism evidence="7">
    <name type="scientific">marine sediment metagenome</name>
    <dbReference type="NCBI Taxonomy" id="412755"/>
    <lineage>
        <taxon>unclassified sequences</taxon>
        <taxon>metagenomes</taxon>
        <taxon>ecological metagenomes</taxon>
    </lineage>
</organism>
<dbReference type="EMBL" id="LAZR01000010">
    <property type="protein sequence ID" value="KKO08294.1"/>
    <property type="molecule type" value="Genomic_DNA"/>
</dbReference>
<name>A0A0F9YU41_9ZZZZ</name>
<reference evidence="7" key="1">
    <citation type="journal article" date="2015" name="Nature">
        <title>Complex archaea that bridge the gap between prokaryotes and eukaryotes.</title>
        <authorList>
            <person name="Spang A."/>
            <person name="Saw J.H."/>
            <person name="Jorgensen S.L."/>
            <person name="Zaremba-Niedzwiedzka K."/>
            <person name="Martijn J."/>
            <person name="Lind A.E."/>
            <person name="van Eijk R."/>
            <person name="Schleper C."/>
            <person name="Guy L."/>
            <person name="Ettema T.J."/>
        </authorList>
    </citation>
    <scope>NUCLEOTIDE SEQUENCE</scope>
</reference>
<dbReference type="PANTHER" id="PTHR30558">
    <property type="entry name" value="EXBD MEMBRANE COMPONENT OF PMF-DRIVEN MACROMOLECULE IMPORT SYSTEM"/>
    <property type="match status" value="1"/>
</dbReference>
<evidence type="ECO:0000256" key="5">
    <source>
        <dbReference type="ARBA" id="ARBA00023136"/>
    </source>
</evidence>
<accession>A0A0F9YU41</accession>
<dbReference type="PANTHER" id="PTHR30558:SF3">
    <property type="entry name" value="BIOPOLYMER TRANSPORT PROTEIN EXBD-RELATED"/>
    <property type="match status" value="1"/>
</dbReference>
<sequence>MNFTGQEIPRKDNGDDQLIPLINIVFLMLIFFMVAGQISEQDAQFIAPPESISETPTDADAPRVLIDADEVLWLNDQQITLEELEAPLVKAFEQAGDPESFSIAVKADGQVPVETLQAVMRSIKAAGFRRITLLTQPSGEAS</sequence>
<dbReference type="GO" id="GO:0022857">
    <property type="term" value="F:transmembrane transporter activity"/>
    <property type="evidence" value="ECO:0007669"/>
    <property type="project" value="InterPro"/>
</dbReference>
<protein>
    <recommendedName>
        <fullName evidence="8">Biopolymer transport protein ExbD/TolR</fullName>
    </recommendedName>
</protein>
<evidence type="ECO:0000256" key="6">
    <source>
        <dbReference type="SAM" id="Phobius"/>
    </source>
</evidence>
<evidence type="ECO:0000256" key="4">
    <source>
        <dbReference type="ARBA" id="ARBA00022989"/>
    </source>
</evidence>
<evidence type="ECO:0000313" key="7">
    <source>
        <dbReference type="EMBL" id="KKO08294.1"/>
    </source>
</evidence>
<evidence type="ECO:0000256" key="3">
    <source>
        <dbReference type="ARBA" id="ARBA00022692"/>
    </source>
</evidence>
<keyword evidence="4 6" id="KW-1133">Transmembrane helix</keyword>
<evidence type="ECO:0008006" key="8">
    <source>
        <dbReference type="Google" id="ProtNLM"/>
    </source>
</evidence>
<dbReference type="Pfam" id="PF02472">
    <property type="entry name" value="ExbD"/>
    <property type="match status" value="1"/>
</dbReference>
<dbReference type="InterPro" id="IPR003400">
    <property type="entry name" value="ExbD"/>
</dbReference>
<proteinExistence type="predicted"/>
<keyword evidence="5 6" id="KW-0472">Membrane</keyword>
<gene>
    <name evidence="7" type="ORF">LCGC14_0049920</name>
</gene>
<comment type="caution">
    <text evidence="7">The sequence shown here is derived from an EMBL/GenBank/DDBJ whole genome shotgun (WGS) entry which is preliminary data.</text>
</comment>
<dbReference type="GO" id="GO:0005886">
    <property type="term" value="C:plasma membrane"/>
    <property type="evidence" value="ECO:0007669"/>
    <property type="project" value="UniProtKB-SubCell"/>
</dbReference>
<dbReference type="AlphaFoldDB" id="A0A0F9YU41"/>